<protein>
    <submittedName>
        <fullName evidence="1">Oxidoreductase</fullName>
    </submittedName>
</protein>
<keyword evidence="2" id="KW-1185">Reference proteome</keyword>
<dbReference type="RefSeq" id="WP_126398214.1">
    <property type="nucleotide sequence ID" value="NZ_AP018907.1"/>
</dbReference>
<name>A0A348FYG2_9HYPH</name>
<dbReference type="KEGG" id="blag:BLTE_10300"/>
<reference evidence="1 2" key="1">
    <citation type="submission" date="2018-08" db="EMBL/GenBank/DDBJ databases">
        <title>Complete genome sequencing of Blastochloris tepida GI.</title>
        <authorList>
            <person name="Tsukatani Y."/>
            <person name="Mori H."/>
        </authorList>
    </citation>
    <scope>NUCLEOTIDE SEQUENCE [LARGE SCALE GENOMIC DNA]</scope>
    <source>
        <strain evidence="1 2">GI</strain>
    </source>
</reference>
<dbReference type="Pfam" id="PF06995">
    <property type="entry name" value="Phage_P2_GpU"/>
    <property type="match status" value="1"/>
</dbReference>
<evidence type="ECO:0000313" key="1">
    <source>
        <dbReference type="EMBL" id="BBF92345.1"/>
    </source>
</evidence>
<accession>A0A348FYG2</accession>
<organism evidence="1 2">
    <name type="scientific">Blastochloris tepida</name>
    <dbReference type="NCBI Taxonomy" id="2233851"/>
    <lineage>
        <taxon>Bacteria</taxon>
        <taxon>Pseudomonadati</taxon>
        <taxon>Pseudomonadota</taxon>
        <taxon>Alphaproteobacteria</taxon>
        <taxon>Hyphomicrobiales</taxon>
        <taxon>Blastochloridaceae</taxon>
        <taxon>Blastochloris</taxon>
    </lineage>
</organism>
<gene>
    <name evidence="1" type="primary">U</name>
    <name evidence="1" type="ORF">BLTE_10300</name>
</gene>
<dbReference type="InterPro" id="IPR009734">
    <property type="entry name" value="Myoviridae_GpU"/>
</dbReference>
<evidence type="ECO:0000313" key="2">
    <source>
        <dbReference type="Proteomes" id="UP000266934"/>
    </source>
</evidence>
<dbReference type="Proteomes" id="UP000266934">
    <property type="component" value="Chromosome"/>
</dbReference>
<dbReference type="EMBL" id="AP018907">
    <property type="protein sequence ID" value="BBF92345.1"/>
    <property type="molecule type" value="Genomic_DNA"/>
</dbReference>
<dbReference type="OrthoDB" id="1550902at2"/>
<proteinExistence type="predicted"/>
<sequence length="138" mass="15147">MSILMGLGPYRFEVTRHAYEELEHAAEGRWEKHELFGRAPQYQWLGPGEETLTIKGAVIPRYTGEASAAQLRAMQAEVGAGRPLFLVAGTGRVFGAFGLKKVGRTDTYIGPRGDAMKAEFALELVRLGTGAILRSLWP</sequence>
<dbReference type="AlphaFoldDB" id="A0A348FYG2"/>